<dbReference type="Proteomes" id="UP000076154">
    <property type="component" value="Unassembled WGS sequence"/>
</dbReference>
<dbReference type="InParanoid" id="A0A369JHR3"/>
<sequence>MGIDSNESVFDASDLLSHLELPSLISLNLFNYHTDRLPSPAHLPIWIKSLLRAPSCQLRILALWFWRMNVKELTDFFSSPEMRGLTQLDVIFGTTPHGIIKLLTHRQGGKQSVLPNLVELTLPNVERYDGVIEMIELRLPTLQTVKIITCKPDNVPRNFKVALEILSLAERACYSMLYGENVIHPERFRSWVMH</sequence>
<gene>
    <name evidence="1" type="ORF">Hypma_010799</name>
</gene>
<dbReference type="Gene3D" id="3.80.10.10">
    <property type="entry name" value="Ribonuclease Inhibitor"/>
    <property type="match status" value="1"/>
</dbReference>
<proteinExistence type="predicted"/>
<evidence type="ECO:0008006" key="3">
    <source>
        <dbReference type="Google" id="ProtNLM"/>
    </source>
</evidence>
<dbReference type="AlphaFoldDB" id="A0A369JHR3"/>
<reference evidence="1" key="1">
    <citation type="submission" date="2018-04" db="EMBL/GenBank/DDBJ databases">
        <title>Whole genome sequencing of Hypsizygus marmoreus.</title>
        <authorList>
            <person name="Choi I.-G."/>
            <person name="Min B."/>
            <person name="Kim J.-G."/>
            <person name="Kim S."/>
            <person name="Oh Y.-L."/>
            <person name="Kong W.-S."/>
            <person name="Park H."/>
            <person name="Jeong J."/>
            <person name="Song E.-S."/>
        </authorList>
    </citation>
    <scope>NUCLEOTIDE SEQUENCE [LARGE SCALE GENOMIC DNA]</scope>
    <source>
        <strain evidence="1">51987-8</strain>
    </source>
</reference>
<protein>
    <recommendedName>
        <fullName evidence="3">F-box domain-containing protein</fullName>
    </recommendedName>
</protein>
<dbReference type="EMBL" id="LUEZ02000053">
    <property type="protein sequence ID" value="RDB21729.1"/>
    <property type="molecule type" value="Genomic_DNA"/>
</dbReference>
<evidence type="ECO:0000313" key="2">
    <source>
        <dbReference type="Proteomes" id="UP000076154"/>
    </source>
</evidence>
<organism evidence="1 2">
    <name type="scientific">Hypsizygus marmoreus</name>
    <name type="common">White beech mushroom</name>
    <name type="synonym">Agaricus marmoreus</name>
    <dbReference type="NCBI Taxonomy" id="39966"/>
    <lineage>
        <taxon>Eukaryota</taxon>
        <taxon>Fungi</taxon>
        <taxon>Dikarya</taxon>
        <taxon>Basidiomycota</taxon>
        <taxon>Agaricomycotina</taxon>
        <taxon>Agaricomycetes</taxon>
        <taxon>Agaricomycetidae</taxon>
        <taxon>Agaricales</taxon>
        <taxon>Tricholomatineae</taxon>
        <taxon>Lyophyllaceae</taxon>
        <taxon>Hypsizygus</taxon>
    </lineage>
</organism>
<keyword evidence="2" id="KW-1185">Reference proteome</keyword>
<accession>A0A369JHR3</accession>
<evidence type="ECO:0000313" key="1">
    <source>
        <dbReference type="EMBL" id="RDB21729.1"/>
    </source>
</evidence>
<comment type="caution">
    <text evidence="1">The sequence shown here is derived from an EMBL/GenBank/DDBJ whole genome shotgun (WGS) entry which is preliminary data.</text>
</comment>
<name>A0A369JHR3_HYPMA</name>
<dbReference type="InterPro" id="IPR032675">
    <property type="entry name" value="LRR_dom_sf"/>
</dbReference>